<dbReference type="EMBL" id="CDMZ01005190">
    <property type="protein sequence ID" value="CEM52240.1"/>
    <property type="molecule type" value="Genomic_DNA"/>
</dbReference>
<reference evidence="2" key="1">
    <citation type="submission" date="2014-11" db="EMBL/GenBank/DDBJ databases">
        <authorList>
            <person name="Otto D Thomas"/>
            <person name="Naeem Raeece"/>
        </authorList>
    </citation>
    <scope>NUCLEOTIDE SEQUENCE</scope>
</reference>
<feature type="signal peptide" evidence="1">
    <location>
        <begin position="1"/>
        <end position="20"/>
    </location>
</feature>
<evidence type="ECO:0000256" key="1">
    <source>
        <dbReference type="SAM" id="SignalP"/>
    </source>
</evidence>
<sequence>MLPFVSVGVFFLLSSPFVRGQYAVNTTYEPEQFRFTRDGHVFFSIVTESTIYTPGSRPSRILALRPRPNHDPNGWGTSIYMQPFFPAARLDYTGEVEATAEEDGVHVKAVGGVSEGDANAPGNWSLNGTFSFDDESRVVKGVGTYSIRLFEPLSELDGDLNLMKLASNYLLDVPLLSGGRGDTGDMTQVEVTASNFHINWSPPTRPSFYPSESASRLLMNMTGDFYDLDSTEWDGFEGRIAAACKPSVEFLLDCSKEVRFGALYDTTVARLYWMDNIGVTPLLHSDTHPDTKNVDCTFEFASRAYLGGDCK</sequence>
<keyword evidence="1" id="KW-0732">Signal</keyword>
<accession>A0A0G4I5F3</accession>
<gene>
    <name evidence="2" type="ORF">Cvel_36096</name>
</gene>
<feature type="chain" id="PRO_5005192352" evidence="1">
    <location>
        <begin position="21"/>
        <end position="311"/>
    </location>
</feature>
<evidence type="ECO:0000313" key="2">
    <source>
        <dbReference type="EMBL" id="CEM52240.1"/>
    </source>
</evidence>
<dbReference type="VEuPathDB" id="CryptoDB:Cvel_36096"/>
<organism evidence="2">
    <name type="scientific">Chromera velia CCMP2878</name>
    <dbReference type="NCBI Taxonomy" id="1169474"/>
    <lineage>
        <taxon>Eukaryota</taxon>
        <taxon>Sar</taxon>
        <taxon>Alveolata</taxon>
        <taxon>Colpodellida</taxon>
        <taxon>Chromeraceae</taxon>
        <taxon>Chromera</taxon>
    </lineage>
</organism>
<proteinExistence type="predicted"/>
<name>A0A0G4I5F3_9ALVE</name>
<dbReference type="AlphaFoldDB" id="A0A0G4I5F3"/>
<protein>
    <submittedName>
        <fullName evidence="2">Uncharacterized protein</fullName>
    </submittedName>
</protein>